<comment type="caution">
    <text evidence="2">The sequence shown here is derived from an EMBL/GenBank/DDBJ whole genome shotgun (WGS) entry which is preliminary data.</text>
</comment>
<dbReference type="EMBL" id="JAUSWG010000004">
    <property type="protein sequence ID" value="MDQ0556197.1"/>
    <property type="molecule type" value="Genomic_DNA"/>
</dbReference>
<proteinExistence type="predicted"/>
<evidence type="ECO:0000313" key="2">
    <source>
        <dbReference type="EMBL" id="MDQ0556197.1"/>
    </source>
</evidence>
<dbReference type="Proteomes" id="UP001232584">
    <property type="component" value="Unassembled WGS sequence"/>
</dbReference>
<evidence type="ECO:0000313" key="3">
    <source>
        <dbReference type="Proteomes" id="UP001232584"/>
    </source>
</evidence>
<accession>A0ABU0MZ61</accession>
<sequence>MINFNSVKVNVIIREPYTTTEPVRFRKYTVKHNEDSSVIDVIIGPEFEGLELSTISTDIIYGQWFWFIGDVYQLNLFAFIGDYPYSVSRERYEKFLAKMPITISAIVNGDIEFLNNRPILKNTPVFVRFISKYPDFNKISSYGTISQYIKS</sequence>
<reference evidence="2 3" key="1">
    <citation type="submission" date="2023-07" db="EMBL/GenBank/DDBJ databases">
        <title>Genomic Encyclopedia of Type Strains, Phase IV (KMG-IV): sequencing the most valuable type-strain genomes for metagenomic binning, comparative biology and taxonomic classification.</title>
        <authorList>
            <person name="Goeker M."/>
        </authorList>
    </citation>
    <scope>NUCLEOTIDE SEQUENCE [LARGE SCALE GENOMIC DNA]</scope>
    <source>
        <strain evidence="2 3">DSM 15049</strain>
    </source>
</reference>
<organism evidence="2 3">
    <name type="scientific">Paraclostridium ghonii</name>
    <dbReference type="NCBI Taxonomy" id="29358"/>
    <lineage>
        <taxon>Bacteria</taxon>
        <taxon>Bacillati</taxon>
        <taxon>Bacillota</taxon>
        <taxon>Clostridia</taxon>
        <taxon>Peptostreptococcales</taxon>
        <taxon>Peptostreptococcaceae</taxon>
        <taxon>Paraclostridium</taxon>
    </lineage>
</organism>
<feature type="domain" description="Staygreen protein" evidence="1">
    <location>
        <begin position="3"/>
        <end position="148"/>
    </location>
</feature>
<gene>
    <name evidence="2" type="ORF">QOZ92_001310</name>
</gene>
<evidence type="ECO:0000259" key="1">
    <source>
        <dbReference type="Pfam" id="PF12638"/>
    </source>
</evidence>
<dbReference type="InterPro" id="IPR024438">
    <property type="entry name" value="Staygreen"/>
</dbReference>
<dbReference type="Pfam" id="PF12638">
    <property type="entry name" value="Staygreen"/>
    <property type="match status" value="1"/>
</dbReference>
<dbReference type="RefSeq" id="WP_250674940.1">
    <property type="nucleotide sequence ID" value="NZ_BAAACE010000028.1"/>
</dbReference>
<protein>
    <recommendedName>
        <fullName evidence="1">Staygreen protein domain-containing protein</fullName>
    </recommendedName>
</protein>
<keyword evidence="3" id="KW-1185">Reference proteome</keyword>
<name>A0ABU0MZ61_9FIRM</name>